<protein>
    <recommendedName>
        <fullName evidence="6">Carboxypeptidase</fullName>
        <ecNumber evidence="6">3.4.16.-</ecNumber>
    </recommendedName>
</protein>
<keyword evidence="4 6" id="KW-0378">Hydrolase</keyword>
<evidence type="ECO:0000256" key="2">
    <source>
        <dbReference type="ARBA" id="ARBA00022645"/>
    </source>
</evidence>
<proteinExistence type="inferred from homology"/>
<dbReference type="InParanoid" id="A0A0H2R4D9"/>
<keyword evidence="2 6" id="KW-0121">Carboxypeptidase</keyword>
<keyword evidence="8" id="KW-1185">Reference proteome</keyword>
<evidence type="ECO:0000256" key="3">
    <source>
        <dbReference type="ARBA" id="ARBA00022670"/>
    </source>
</evidence>
<evidence type="ECO:0000256" key="4">
    <source>
        <dbReference type="ARBA" id="ARBA00022801"/>
    </source>
</evidence>
<sequence length="675" mass="73429">MVFSWLSTIVLLGCLTSSILGQNNNDIPNSFPHDYPGKPSGDFSPVWQDYFLVKDSLPNITFPINRNFAGNIPVNRAGHPNDTLFFWAFEQKQGSLTASTKEDSTTPWGIWLNGGPGASSLLGLLLENGPLHVTVSGSMESNPNSWDKFVDYIWVDSPVGTGYSTADRFGYIADEDQMAEDFIGFLSNVVKVFPSLAKRPLLLTGESYAGTYIPYITKALFSMNDPPVKLAKIAIGDGTVVNVDESEQMPALQVVETYPQLIGYDPEVHQYFKEQTHLCGFDFNLTYPQHGLFPPIVNVDDTITANFTAAARPRSSNSKALSKSLVSLAKRSLDAGSAIPKKITRLMRRQLKTRDSRKAAWKKEKRDLSGRANGTIDPFYGCFLMQEVYDYANNFSFPWNASPETSIQSLDDFGPLDFYDIPDGRNPPLALDPTTFLNDNRTRAALHAPTSKDWILQFNYPFNSTDVNGTGFAGHISPGANDFGDPSPAPIVFLSELATNASKHGVTVIIYSGNDDSVVAHYASEVAIQNTTFGGIQGFSKKPQTPFTDDSGKFAGIVHQERGWVYALFDNAGHEVPEFAPEAAFVFFRDFILGDSKVGLVESGGNVVGGEGASSLLVGDILYGTSSILFGNGTSTSLFAYPSATIASWEKYFSSVVEASSAELAKATITQAAAP</sequence>
<accession>A0A0H2R4D9</accession>
<evidence type="ECO:0000256" key="1">
    <source>
        <dbReference type="ARBA" id="ARBA00009431"/>
    </source>
</evidence>
<feature type="chain" id="PRO_5006516293" description="Carboxypeptidase" evidence="6">
    <location>
        <begin position="22"/>
        <end position="675"/>
    </location>
</feature>
<dbReference type="Pfam" id="PF00450">
    <property type="entry name" value="Peptidase_S10"/>
    <property type="match status" value="2"/>
</dbReference>
<gene>
    <name evidence="7" type="ORF">SCHPADRAFT_895260</name>
</gene>
<comment type="similarity">
    <text evidence="1 6">Belongs to the peptidase S10 family.</text>
</comment>
<evidence type="ECO:0000313" key="7">
    <source>
        <dbReference type="EMBL" id="KLO06645.1"/>
    </source>
</evidence>
<evidence type="ECO:0000313" key="8">
    <source>
        <dbReference type="Proteomes" id="UP000053477"/>
    </source>
</evidence>
<evidence type="ECO:0000256" key="6">
    <source>
        <dbReference type="RuleBase" id="RU361156"/>
    </source>
</evidence>
<dbReference type="InterPro" id="IPR029058">
    <property type="entry name" value="AB_hydrolase_fold"/>
</dbReference>
<dbReference type="GO" id="GO:0004185">
    <property type="term" value="F:serine-type carboxypeptidase activity"/>
    <property type="evidence" value="ECO:0007669"/>
    <property type="project" value="UniProtKB-UniRule"/>
</dbReference>
<name>A0A0H2R4D9_9AGAM</name>
<dbReference type="PROSITE" id="PS00131">
    <property type="entry name" value="CARBOXYPEPT_SER_SER"/>
    <property type="match status" value="1"/>
</dbReference>
<keyword evidence="6" id="KW-0732">Signal</keyword>
<reference evidence="7 8" key="1">
    <citation type="submission" date="2015-04" db="EMBL/GenBank/DDBJ databases">
        <title>Complete genome sequence of Schizopora paradoxa KUC8140, a cosmopolitan wood degrader in East Asia.</title>
        <authorList>
            <consortium name="DOE Joint Genome Institute"/>
            <person name="Min B."/>
            <person name="Park H."/>
            <person name="Jang Y."/>
            <person name="Kim J.-J."/>
            <person name="Kim K.H."/>
            <person name="Pangilinan J."/>
            <person name="Lipzen A."/>
            <person name="Riley R."/>
            <person name="Grigoriev I.V."/>
            <person name="Spatafora J.W."/>
            <person name="Choi I.-G."/>
        </authorList>
    </citation>
    <scope>NUCLEOTIDE SEQUENCE [LARGE SCALE GENOMIC DNA]</scope>
    <source>
        <strain evidence="7 8">KUC8140</strain>
    </source>
</reference>
<dbReference type="PANTHER" id="PTHR11802">
    <property type="entry name" value="SERINE PROTEASE FAMILY S10 SERINE CARBOXYPEPTIDASE"/>
    <property type="match status" value="1"/>
</dbReference>
<dbReference type="EMBL" id="KQ086190">
    <property type="protein sequence ID" value="KLO06645.1"/>
    <property type="molecule type" value="Genomic_DNA"/>
</dbReference>
<feature type="signal peptide" evidence="6">
    <location>
        <begin position="1"/>
        <end position="21"/>
    </location>
</feature>
<evidence type="ECO:0000256" key="5">
    <source>
        <dbReference type="ARBA" id="ARBA00023180"/>
    </source>
</evidence>
<dbReference type="InterPro" id="IPR001563">
    <property type="entry name" value="Peptidase_S10"/>
</dbReference>
<dbReference type="STRING" id="27342.A0A0H2R4D9"/>
<dbReference type="EC" id="3.4.16.-" evidence="6"/>
<dbReference type="Proteomes" id="UP000053477">
    <property type="component" value="Unassembled WGS sequence"/>
</dbReference>
<dbReference type="InterPro" id="IPR018202">
    <property type="entry name" value="Ser_caboxypep_ser_AS"/>
</dbReference>
<dbReference type="GO" id="GO:0006508">
    <property type="term" value="P:proteolysis"/>
    <property type="evidence" value="ECO:0007669"/>
    <property type="project" value="UniProtKB-KW"/>
</dbReference>
<keyword evidence="5" id="KW-0325">Glycoprotein</keyword>
<dbReference type="SUPFAM" id="SSF53474">
    <property type="entry name" value="alpha/beta-Hydrolases"/>
    <property type="match status" value="1"/>
</dbReference>
<dbReference type="PRINTS" id="PR00724">
    <property type="entry name" value="CRBOXYPTASEC"/>
</dbReference>
<dbReference type="PANTHER" id="PTHR11802:SF479">
    <property type="entry name" value="CARBOXYPEPTIDASE"/>
    <property type="match status" value="1"/>
</dbReference>
<dbReference type="AlphaFoldDB" id="A0A0H2R4D9"/>
<keyword evidence="3 6" id="KW-0645">Protease</keyword>
<dbReference type="Gene3D" id="3.40.50.1820">
    <property type="entry name" value="alpha/beta hydrolase"/>
    <property type="match status" value="1"/>
</dbReference>
<dbReference type="OrthoDB" id="443318at2759"/>
<organism evidence="7 8">
    <name type="scientific">Schizopora paradoxa</name>
    <dbReference type="NCBI Taxonomy" id="27342"/>
    <lineage>
        <taxon>Eukaryota</taxon>
        <taxon>Fungi</taxon>
        <taxon>Dikarya</taxon>
        <taxon>Basidiomycota</taxon>
        <taxon>Agaricomycotina</taxon>
        <taxon>Agaricomycetes</taxon>
        <taxon>Hymenochaetales</taxon>
        <taxon>Schizoporaceae</taxon>
        <taxon>Schizopora</taxon>
    </lineage>
</organism>